<protein>
    <submittedName>
        <fullName evidence="2">Uncharacterized protein</fullName>
    </submittedName>
</protein>
<keyword evidence="3" id="KW-1185">Reference proteome</keyword>
<organism evidence="2 3">
    <name type="scientific">Mycena rosella</name>
    <name type="common">Pink bonnet</name>
    <name type="synonym">Agaricus rosellus</name>
    <dbReference type="NCBI Taxonomy" id="1033263"/>
    <lineage>
        <taxon>Eukaryota</taxon>
        <taxon>Fungi</taxon>
        <taxon>Dikarya</taxon>
        <taxon>Basidiomycota</taxon>
        <taxon>Agaricomycotina</taxon>
        <taxon>Agaricomycetes</taxon>
        <taxon>Agaricomycetidae</taxon>
        <taxon>Agaricales</taxon>
        <taxon>Marasmiineae</taxon>
        <taxon>Mycenaceae</taxon>
        <taxon>Mycena</taxon>
    </lineage>
</organism>
<feature type="compositionally biased region" description="Acidic residues" evidence="1">
    <location>
        <begin position="158"/>
        <end position="177"/>
    </location>
</feature>
<sequence>MLQLPPPLYRSLVFPNSAFLCGPPGLAAASDAPKPPVKQQKLTRKMRAAAEVQLRKFKDRVYSAERVNESHGFTPISAYFNNPSITAVLDYLLQISSLEKLAATIPRWKYHSRHGASLLALIDDLQCEFAAEFEAARLERNAKNRLRAKSKRVGAWMEEGDEEYMQSDGEQSGDEDAVPQPPPVSVHHPLPPRPEKRALRDTTNVLPHAKRQRQALQGVKDTAKLTDLV</sequence>
<evidence type="ECO:0000313" key="2">
    <source>
        <dbReference type="EMBL" id="KAJ7635906.1"/>
    </source>
</evidence>
<proteinExistence type="predicted"/>
<evidence type="ECO:0000256" key="1">
    <source>
        <dbReference type="SAM" id="MobiDB-lite"/>
    </source>
</evidence>
<reference evidence="2" key="1">
    <citation type="submission" date="2023-03" db="EMBL/GenBank/DDBJ databases">
        <title>Massive genome expansion in bonnet fungi (Mycena s.s.) driven by repeated elements and novel gene families across ecological guilds.</title>
        <authorList>
            <consortium name="Lawrence Berkeley National Laboratory"/>
            <person name="Harder C.B."/>
            <person name="Miyauchi S."/>
            <person name="Viragh M."/>
            <person name="Kuo A."/>
            <person name="Thoen E."/>
            <person name="Andreopoulos B."/>
            <person name="Lu D."/>
            <person name="Skrede I."/>
            <person name="Drula E."/>
            <person name="Henrissat B."/>
            <person name="Morin E."/>
            <person name="Kohler A."/>
            <person name="Barry K."/>
            <person name="LaButti K."/>
            <person name="Morin E."/>
            <person name="Salamov A."/>
            <person name="Lipzen A."/>
            <person name="Mereny Z."/>
            <person name="Hegedus B."/>
            <person name="Baldrian P."/>
            <person name="Stursova M."/>
            <person name="Weitz H."/>
            <person name="Taylor A."/>
            <person name="Grigoriev I.V."/>
            <person name="Nagy L.G."/>
            <person name="Martin F."/>
            <person name="Kauserud H."/>
        </authorList>
    </citation>
    <scope>NUCLEOTIDE SEQUENCE</scope>
    <source>
        <strain evidence="2">CBHHK067</strain>
    </source>
</reference>
<comment type="caution">
    <text evidence="2">The sequence shown here is derived from an EMBL/GenBank/DDBJ whole genome shotgun (WGS) entry which is preliminary data.</text>
</comment>
<name>A0AAD7FPL5_MYCRO</name>
<accession>A0AAD7FPL5</accession>
<gene>
    <name evidence="2" type="ORF">B0H17DRAFT_1217210</name>
</gene>
<dbReference type="EMBL" id="JARKIE010000465">
    <property type="protein sequence ID" value="KAJ7635906.1"/>
    <property type="molecule type" value="Genomic_DNA"/>
</dbReference>
<dbReference type="AlphaFoldDB" id="A0AAD7FPL5"/>
<evidence type="ECO:0000313" key="3">
    <source>
        <dbReference type="Proteomes" id="UP001221757"/>
    </source>
</evidence>
<feature type="region of interest" description="Disordered" evidence="1">
    <location>
        <begin position="158"/>
        <end position="217"/>
    </location>
</feature>
<feature type="compositionally biased region" description="Pro residues" evidence="1">
    <location>
        <begin position="179"/>
        <end position="192"/>
    </location>
</feature>
<dbReference type="Proteomes" id="UP001221757">
    <property type="component" value="Unassembled WGS sequence"/>
</dbReference>